<evidence type="ECO:0000256" key="7">
    <source>
        <dbReference type="ARBA" id="ARBA00023002"/>
    </source>
</evidence>
<dbReference type="Pfam" id="PF01082">
    <property type="entry name" value="Cu2_monooxygen"/>
    <property type="match status" value="1"/>
</dbReference>
<dbReference type="InterPro" id="IPR036939">
    <property type="entry name" value="Cu2_ascorb_mOase_N_sf"/>
</dbReference>
<dbReference type="InterPro" id="IPR005018">
    <property type="entry name" value="DOMON_domain"/>
</dbReference>
<dbReference type="SUPFAM" id="SSF49742">
    <property type="entry name" value="PHM/PNGase F"/>
    <property type="match status" value="2"/>
</dbReference>
<keyword evidence="11" id="KW-1015">Disulfide bond</keyword>
<keyword evidence="7" id="KW-0560">Oxidoreductase</keyword>
<dbReference type="GO" id="GO:0042420">
    <property type="term" value="P:dopamine catabolic process"/>
    <property type="evidence" value="ECO:0007669"/>
    <property type="project" value="TreeGrafter"/>
</dbReference>
<sequence length="585" mass="67007">MDFIFFAFLLLLFTQLQSGFSEVFNIPLNSEASYKLYWTPNYELKSIKFEIHLTPSLNKGDWFALGFSNYGDFSYADYCFVLRDENGHYSIQDVWSDDDLMKIDERSQDCDGFSWSVRYNVTRFSFDRKFDTCDGDDLVIEDGTTHIVWLRGTQDLTNNEEDVDSISLTSATEQGMERTQLMKTLSPDNLNNREKAWSYVFHNTKLQVPTEETTYWCRVIRLPPELSETKHHVIQFESAIQPSSEGIVHHMELFHCIAPPEQDVPLYEGPCSSPTKPAPVESCKSVIAAWAMGALPFKYPKETGRPLGGPSNNPYVMLEVHYNNPEHRTGLIDNSGLRLLISKSLRRYDAGIMELGLEYTDKMAIPPRTPYFTLTGYCTSECTTVSLPSQGIKIFGSQLHTHLTGKRVVTRHIRNGRELAELNRDNHYSPHFQEIRLLKHAVTLLPGDALITTCVYNTQSRPNVTLGGFAITDEMCVNYIHYYPLIDLEVCKSSVTSENLHTFFSYMHDWEGDRTNPDKGISYNYNAIDWSPAKTRLLQEFFDQSTMSMQCNQSNGLKFPGDWENLPNTPVLYPLPPKPRYCSPK</sequence>
<evidence type="ECO:0000256" key="12">
    <source>
        <dbReference type="ARBA" id="ARBA00023180"/>
    </source>
</evidence>
<dbReference type="GO" id="GO:0042421">
    <property type="term" value="P:norepinephrine biosynthetic process"/>
    <property type="evidence" value="ECO:0007669"/>
    <property type="project" value="TreeGrafter"/>
</dbReference>
<organism evidence="15">
    <name type="scientific">Cacopsylla melanoneura</name>
    <dbReference type="NCBI Taxonomy" id="428564"/>
    <lineage>
        <taxon>Eukaryota</taxon>
        <taxon>Metazoa</taxon>
        <taxon>Ecdysozoa</taxon>
        <taxon>Arthropoda</taxon>
        <taxon>Hexapoda</taxon>
        <taxon>Insecta</taxon>
        <taxon>Pterygota</taxon>
        <taxon>Neoptera</taxon>
        <taxon>Paraneoptera</taxon>
        <taxon>Hemiptera</taxon>
        <taxon>Sternorrhyncha</taxon>
        <taxon>Psylloidea</taxon>
        <taxon>Psyllidae</taxon>
        <taxon>Psyllinae</taxon>
        <taxon>Cacopsylla</taxon>
    </lineage>
</organism>
<dbReference type="GO" id="GO:0030667">
    <property type="term" value="C:secretory granule membrane"/>
    <property type="evidence" value="ECO:0007669"/>
    <property type="project" value="TreeGrafter"/>
</dbReference>
<evidence type="ECO:0000259" key="14">
    <source>
        <dbReference type="PROSITE" id="PS50836"/>
    </source>
</evidence>
<comment type="similarity">
    <text evidence="3">Belongs to the copper type II ascorbate-dependent monooxygenase family.</text>
</comment>
<dbReference type="PROSITE" id="PS50836">
    <property type="entry name" value="DOMON"/>
    <property type="match status" value="1"/>
</dbReference>
<dbReference type="FunFam" id="2.60.120.230:FF:000001">
    <property type="entry name" value="Monooxygenase, DBH-like 1"/>
    <property type="match status" value="1"/>
</dbReference>
<name>A0A8D8LU46_9HEMI</name>
<evidence type="ECO:0000313" key="15">
    <source>
        <dbReference type="EMBL" id="CAG6616260.1"/>
    </source>
</evidence>
<accession>A0A8D8LU46</accession>
<dbReference type="AlphaFoldDB" id="A0A8D8LU46"/>
<dbReference type="InterPro" id="IPR045266">
    <property type="entry name" value="DOH_DOMON"/>
</dbReference>
<proteinExistence type="inferred from homology"/>
<dbReference type="InterPro" id="IPR024548">
    <property type="entry name" value="Cu2_monoox_C"/>
</dbReference>
<dbReference type="Gene3D" id="2.60.120.310">
    <property type="entry name" value="Copper type II, ascorbate-dependent monooxygenase, N-terminal domain"/>
    <property type="match status" value="1"/>
</dbReference>
<reference evidence="15" key="1">
    <citation type="submission" date="2021-05" db="EMBL/GenBank/DDBJ databases">
        <authorList>
            <person name="Alioto T."/>
            <person name="Alioto T."/>
            <person name="Gomez Garrido J."/>
        </authorList>
    </citation>
    <scope>NUCLEOTIDE SEQUENCE</scope>
</reference>
<keyword evidence="8" id="KW-0186">Copper</keyword>
<comment type="subcellular location">
    <subcellularLocation>
        <location evidence="2">Membrane</location>
        <topology evidence="2">Single-pass membrane protein</topology>
    </subcellularLocation>
</comment>
<dbReference type="GO" id="GO:0006589">
    <property type="term" value="P:octopamine biosynthetic process"/>
    <property type="evidence" value="ECO:0007669"/>
    <property type="project" value="TreeGrafter"/>
</dbReference>
<dbReference type="InterPro" id="IPR020611">
    <property type="entry name" value="Cu2_ascorb_mOase_CS-1"/>
</dbReference>
<keyword evidence="4" id="KW-0812">Transmembrane</keyword>
<dbReference type="GO" id="GO:0004500">
    <property type="term" value="F:dopamine beta-monooxygenase activity"/>
    <property type="evidence" value="ECO:0007669"/>
    <property type="project" value="InterPro"/>
</dbReference>
<comment type="cofactor">
    <cofactor evidence="1">
        <name>Cu(2+)</name>
        <dbReference type="ChEBI" id="CHEBI:29036"/>
    </cofactor>
</comment>
<dbReference type="Pfam" id="PF03712">
    <property type="entry name" value="Cu2_monoox_C"/>
    <property type="match status" value="1"/>
</dbReference>
<keyword evidence="6" id="KW-1133">Transmembrane helix</keyword>
<feature type="domain" description="DOMON" evidence="14">
    <location>
        <begin position="32"/>
        <end position="152"/>
    </location>
</feature>
<dbReference type="EMBL" id="HBUF01035231">
    <property type="protein sequence ID" value="CAG6616260.1"/>
    <property type="molecule type" value="Transcribed_RNA"/>
</dbReference>
<evidence type="ECO:0000256" key="8">
    <source>
        <dbReference type="ARBA" id="ARBA00023008"/>
    </source>
</evidence>
<feature type="chain" id="PRO_5034556683" evidence="13">
    <location>
        <begin position="22"/>
        <end position="585"/>
    </location>
</feature>
<dbReference type="SMART" id="SM00664">
    <property type="entry name" value="DoH"/>
    <property type="match status" value="1"/>
</dbReference>
<dbReference type="GO" id="GO:0005615">
    <property type="term" value="C:extracellular space"/>
    <property type="evidence" value="ECO:0007669"/>
    <property type="project" value="TreeGrafter"/>
</dbReference>
<evidence type="ECO:0000256" key="1">
    <source>
        <dbReference type="ARBA" id="ARBA00001973"/>
    </source>
</evidence>
<keyword evidence="9" id="KW-0503">Monooxygenase</keyword>
<dbReference type="PANTHER" id="PTHR10157">
    <property type="entry name" value="DOPAMINE BETA HYDROXYLASE RELATED"/>
    <property type="match status" value="1"/>
</dbReference>
<dbReference type="FunFam" id="2.60.120.310:FF:000004">
    <property type="entry name" value="DBH-like monooxygenase protein 1"/>
    <property type="match status" value="1"/>
</dbReference>
<keyword evidence="12" id="KW-0325">Glycoprotein</keyword>
<dbReference type="PANTHER" id="PTHR10157:SF29">
    <property type="entry name" value="DOPAMINE BETA-HYDROXYLASE"/>
    <property type="match status" value="1"/>
</dbReference>
<evidence type="ECO:0000256" key="10">
    <source>
        <dbReference type="ARBA" id="ARBA00023136"/>
    </source>
</evidence>
<dbReference type="CDD" id="cd09631">
    <property type="entry name" value="DOMON_DOH"/>
    <property type="match status" value="1"/>
</dbReference>
<evidence type="ECO:0000256" key="6">
    <source>
        <dbReference type="ARBA" id="ARBA00022989"/>
    </source>
</evidence>
<evidence type="ECO:0000256" key="13">
    <source>
        <dbReference type="SAM" id="SignalP"/>
    </source>
</evidence>
<dbReference type="GO" id="GO:0005507">
    <property type="term" value="F:copper ion binding"/>
    <property type="evidence" value="ECO:0007669"/>
    <property type="project" value="InterPro"/>
</dbReference>
<protein>
    <submittedName>
        <fullName evidence="15">Tyramine beta-hydroxylase</fullName>
    </submittedName>
</protein>
<dbReference type="InterPro" id="IPR028460">
    <property type="entry name" value="Tbh/DBH"/>
</dbReference>
<evidence type="ECO:0000256" key="3">
    <source>
        <dbReference type="ARBA" id="ARBA00010676"/>
    </source>
</evidence>
<dbReference type="PRINTS" id="PR00767">
    <property type="entry name" value="DBMONOXGNASE"/>
</dbReference>
<keyword evidence="5" id="KW-0479">Metal-binding</keyword>
<evidence type="ECO:0000256" key="2">
    <source>
        <dbReference type="ARBA" id="ARBA00004167"/>
    </source>
</evidence>
<keyword evidence="10" id="KW-0472">Membrane</keyword>
<evidence type="ECO:0000256" key="4">
    <source>
        <dbReference type="ARBA" id="ARBA00022692"/>
    </source>
</evidence>
<dbReference type="InterPro" id="IPR008977">
    <property type="entry name" value="PHM/PNGase_F_dom_sf"/>
</dbReference>
<dbReference type="InterPro" id="IPR014784">
    <property type="entry name" value="Cu2_ascorb_mOase-like_C"/>
</dbReference>
<dbReference type="Pfam" id="PF03351">
    <property type="entry name" value="DOMON"/>
    <property type="match status" value="1"/>
</dbReference>
<dbReference type="InterPro" id="IPR000945">
    <property type="entry name" value="DBH-like"/>
</dbReference>
<keyword evidence="13" id="KW-0732">Signal</keyword>
<evidence type="ECO:0000256" key="11">
    <source>
        <dbReference type="ARBA" id="ARBA00023157"/>
    </source>
</evidence>
<dbReference type="PROSITE" id="PS00084">
    <property type="entry name" value="CU2_MONOOXYGENASE_1"/>
    <property type="match status" value="1"/>
</dbReference>
<dbReference type="InterPro" id="IPR000323">
    <property type="entry name" value="Cu2_ascorb_mOase_N"/>
</dbReference>
<dbReference type="Gene3D" id="2.60.120.230">
    <property type="match status" value="1"/>
</dbReference>
<evidence type="ECO:0000256" key="5">
    <source>
        <dbReference type="ARBA" id="ARBA00022723"/>
    </source>
</evidence>
<evidence type="ECO:0000256" key="9">
    <source>
        <dbReference type="ARBA" id="ARBA00023033"/>
    </source>
</evidence>
<feature type="signal peptide" evidence="13">
    <location>
        <begin position="1"/>
        <end position="21"/>
    </location>
</feature>